<dbReference type="EMBL" id="LXQA011371521">
    <property type="protein sequence ID" value="MCI94960.1"/>
    <property type="molecule type" value="Genomic_DNA"/>
</dbReference>
<name>A0A392W8E2_9FABA</name>
<organism evidence="1 2">
    <name type="scientific">Trifolium medium</name>
    <dbReference type="NCBI Taxonomy" id="97028"/>
    <lineage>
        <taxon>Eukaryota</taxon>
        <taxon>Viridiplantae</taxon>
        <taxon>Streptophyta</taxon>
        <taxon>Embryophyta</taxon>
        <taxon>Tracheophyta</taxon>
        <taxon>Spermatophyta</taxon>
        <taxon>Magnoliopsida</taxon>
        <taxon>eudicotyledons</taxon>
        <taxon>Gunneridae</taxon>
        <taxon>Pentapetalae</taxon>
        <taxon>rosids</taxon>
        <taxon>fabids</taxon>
        <taxon>Fabales</taxon>
        <taxon>Fabaceae</taxon>
        <taxon>Papilionoideae</taxon>
        <taxon>50 kb inversion clade</taxon>
        <taxon>NPAAA clade</taxon>
        <taxon>Hologalegina</taxon>
        <taxon>IRL clade</taxon>
        <taxon>Trifolieae</taxon>
        <taxon>Trifolium</taxon>
    </lineage>
</organism>
<evidence type="ECO:0000313" key="1">
    <source>
        <dbReference type="EMBL" id="MCI94960.1"/>
    </source>
</evidence>
<proteinExistence type="predicted"/>
<protein>
    <submittedName>
        <fullName evidence="1">Uncharacterized protein</fullName>
    </submittedName>
</protein>
<keyword evidence="2" id="KW-1185">Reference proteome</keyword>
<comment type="caution">
    <text evidence="1">The sequence shown here is derived from an EMBL/GenBank/DDBJ whole genome shotgun (WGS) entry which is preliminary data.</text>
</comment>
<dbReference type="Proteomes" id="UP000265520">
    <property type="component" value="Unassembled WGS sequence"/>
</dbReference>
<sequence>MADRREKEKNRRGVEILAKLWLRLG</sequence>
<dbReference type="AlphaFoldDB" id="A0A392W8E2"/>
<reference evidence="1 2" key="1">
    <citation type="journal article" date="2018" name="Front. Plant Sci.">
        <title>Red Clover (Trifolium pratense) and Zigzag Clover (T. medium) - A Picture of Genomic Similarities and Differences.</title>
        <authorList>
            <person name="Dluhosova J."/>
            <person name="Istvanek J."/>
            <person name="Nedelnik J."/>
            <person name="Repkova J."/>
        </authorList>
    </citation>
    <scope>NUCLEOTIDE SEQUENCE [LARGE SCALE GENOMIC DNA]</scope>
    <source>
        <strain evidence="2">cv. 10/8</strain>
        <tissue evidence="1">Leaf</tissue>
    </source>
</reference>
<evidence type="ECO:0000313" key="2">
    <source>
        <dbReference type="Proteomes" id="UP000265520"/>
    </source>
</evidence>
<accession>A0A392W8E2</accession>
<feature type="non-terminal residue" evidence="1">
    <location>
        <position position="25"/>
    </location>
</feature>